<protein>
    <submittedName>
        <fullName evidence="2">Uncharacterized protein</fullName>
    </submittedName>
</protein>
<feature type="region of interest" description="Disordered" evidence="1">
    <location>
        <begin position="85"/>
        <end position="106"/>
    </location>
</feature>
<organism evidence="2 3">
    <name type="scientific">Vespula vulgaris</name>
    <name type="common">Yellow jacket</name>
    <name type="synonym">Wasp</name>
    <dbReference type="NCBI Taxonomy" id="7454"/>
    <lineage>
        <taxon>Eukaryota</taxon>
        <taxon>Metazoa</taxon>
        <taxon>Ecdysozoa</taxon>
        <taxon>Arthropoda</taxon>
        <taxon>Hexapoda</taxon>
        <taxon>Insecta</taxon>
        <taxon>Pterygota</taxon>
        <taxon>Neoptera</taxon>
        <taxon>Endopterygota</taxon>
        <taxon>Hymenoptera</taxon>
        <taxon>Apocrita</taxon>
        <taxon>Aculeata</taxon>
        <taxon>Vespoidea</taxon>
        <taxon>Vespidae</taxon>
        <taxon>Vespinae</taxon>
        <taxon>Vespula</taxon>
    </lineage>
</organism>
<dbReference type="Proteomes" id="UP000614350">
    <property type="component" value="Unassembled WGS sequence"/>
</dbReference>
<proteinExistence type="predicted"/>
<evidence type="ECO:0000256" key="1">
    <source>
        <dbReference type="SAM" id="MobiDB-lite"/>
    </source>
</evidence>
<keyword evidence="3" id="KW-1185">Reference proteome</keyword>
<gene>
    <name evidence="2" type="ORF">HZH66_010171</name>
</gene>
<sequence>MRNRSVFLGYNDIKKKLWVARPRLRLDDAKSGSFQTISSLSLRSQPMFIEGIRLVNSRCPALANAAVNGLADGLATGSAFTSKNPKAATAATSRNRASHDKKFLRI</sequence>
<accession>A0A834JIT4</accession>
<evidence type="ECO:0000313" key="2">
    <source>
        <dbReference type="EMBL" id="KAF7389034.1"/>
    </source>
</evidence>
<comment type="caution">
    <text evidence="2">The sequence shown here is derived from an EMBL/GenBank/DDBJ whole genome shotgun (WGS) entry which is preliminary data.</text>
</comment>
<evidence type="ECO:0000313" key="3">
    <source>
        <dbReference type="Proteomes" id="UP000614350"/>
    </source>
</evidence>
<feature type="compositionally biased region" description="Basic and acidic residues" evidence="1">
    <location>
        <begin position="97"/>
        <end position="106"/>
    </location>
</feature>
<name>A0A834JIT4_VESVU</name>
<dbReference type="EMBL" id="JACSEA010000011">
    <property type="protein sequence ID" value="KAF7389034.1"/>
    <property type="molecule type" value="Genomic_DNA"/>
</dbReference>
<reference evidence="2" key="1">
    <citation type="journal article" date="2020" name="G3 (Bethesda)">
        <title>High-Quality Assemblies for Three Invasive Social Wasps from the &lt;i&gt;Vespula&lt;/i&gt; Genus.</title>
        <authorList>
            <person name="Harrop T.W.R."/>
            <person name="Guhlin J."/>
            <person name="McLaughlin G.M."/>
            <person name="Permina E."/>
            <person name="Stockwell P."/>
            <person name="Gilligan J."/>
            <person name="Le Lec M.F."/>
            <person name="Gruber M.A.M."/>
            <person name="Quinn O."/>
            <person name="Lovegrove M."/>
            <person name="Duncan E.J."/>
            <person name="Remnant E.J."/>
            <person name="Van Eeckhoven J."/>
            <person name="Graham B."/>
            <person name="Knapp R.A."/>
            <person name="Langford K.W."/>
            <person name="Kronenberg Z."/>
            <person name="Press M.O."/>
            <person name="Eacker S.M."/>
            <person name="Wilson-Rankin E.E."/>
            <person name="Purcell J."/>
            <person name="Lester P.J."/>
            <person name="Dearden P.K."/>
        </authorList>
    </citation>
    <scope>NUCLEOTIDE SEQUENCE</scope>
    <source>
        <strain evidence="2">Marl-1</strain>
    </source>
</reference>
<dbReference type="AlphaFoldDB" id="A0A834JIT4"/>